<feature type="chain" id="PRO_5020629370" evidence="1">
    <location>
        <begin position="24"/>
        <end position="127"/>
    </location>
</feature>
<keyword evidence="1" id="KW-0732">Signal</keyword>
<sequence length="127" mass="14591">MLETCHIPVLLRLLCITSRGAFSVMEERIQNDRFHFQAETQRRDARKQRDREREREVEDKVNVALAAVSALIWGSTSVNWEPARLRIPIWIIIIRLLQGTAPVSLPHNSLHHSAGKKDPRVVLLAEP</sequence>
<protein>
    <submittedName>
        <fullName evidence="2">Uncharacterized protein</fullName>
    </submittedName>
</protein>
<gene>
    <name evidence="2" type="ORF">D9C73_027205</name>
</gene>
<feature type="signal peptide" evidence="1">
    <location>
        <begin position="1"/>
        <end position="23"/>
    </location>
</feature>
<dbReference type="AlphaFoldDB" id="A0A4U5VVX1"/>
<organism evidence="2 3">
    <name type="scientific">Collichthys lucidus</name>
    <name type="common">Big head croaker</name>
    <name type="synonym">Sciaena lucida</name>
    <dbReference type="NCBI Taxonomy" id="240159"/>
    <lineage>
        <taxon>Eukaryota</taxon>
        <taxon>Metazoa</taxon>
        <taxon>Chordata</taxon>
        <taxon>Craniata</taxon>
        <taxon>Vertebrata</taxon>
        <taxon>Euteleostomi</taxon>
        <taxon>Actinopterygii</taxon>
        <taxon>Neopterygii</taxon>
        <taxon>Teleostei</taxon>
        <taxon>Neoteleostei</taxon>
        <taxon>Acanthomorphata</taxon>
        <taxon>Eupercaria</taxon>
        <taxon>Sciaenidae</taxon>
        <taxon>Collichthys</taxon>
    </lineage>
</organism>
<accession>A0A4U5VVX1</accession>
<reference evidence="2 3" key="1">
    <citation type="submission" date="2019-01" db="EMBL/GenBank/DDBJ databases">
        <title>Genome Assembly of Collichthys lucidus.</title>
        <authorList>
            <person name="Cai M."/>
            <person name="Xiao S."/>
        </authorList>
    </citation>
    <scope>NUCLEOTIDE SEQUENCE [LARGE SCALE GENOMIC DNA]</scope>
    <source>
        <strain evidence="2">JT15FE1705JMU</strain>
        <tissue evidence="2">Muscle</tissue>
    </source>
</reference>
<proteinExistence type="predicted"/>
<evidence type="ECO:0000313" key="2">
    <source>
        <dbReference type="EMBL" id="TKS92809.1"/>
    </source>
</evidence>
<evidence type="ECO:0000256" key="1">
    <source>
        <dbReference type="SAM" id="SignalP"/>
    </source>
</evidence>
<evidence type="ECO:0000313" key="3">
    <source>
        <dbReference type="Proteomes" id="UP000298787"/>
    </source>
</evidence>
<dbReference type="EMBL" id="CM014101">
    <property type="protein sequence ID" value="TKS92809.1"/>
    <property type="molecule type" value="Genomic_DNA"/>
</dbReference>
<name>A0A4U5VVX1_COLLU</name>
<dbReference type="Proteomes" id="UP000298787">
    <property type="component" value="Chromosome 24"/>
</dbReference>
<keyword evidence="3" id="KW-1185">Reference proteome</keyword>